<keyword evidence="1" id="KW-1133">Transmembrane helix</keyword>
<dbReference type="GO" id="GO:0042910">
    <property type="term" value="F:xenobiotic transmembrane transporter activity"/>
    <property type="evidence" value="ECO:0007669"/>
    <property type="project" value="TreeGrafter"/>
</dbReference>
<name>A0A6N9TUA7_DISTH</name>
<feature type="transmembrane region" description="Helical" evidence="1">
    <location>
        <begin position="906"/>
        <end position="926"/>
    </location>
</feature>
<evidence type="ECO:0000313" key="3">
    <source>
        <dbReference type="Proteomes" id="UP000469346"/>
    </source>
</evidence>
<evidence type="ECO:0000313" key="2">
    <source>
        <dbReference type="EMBL" id="NDY43027.1"/>
    </source>
</evidence>
<dbReference type="Proteomes" id="UP000469346">
    <property type="component" value="Unassembled WGS sequence"/>
</dbReference>
<dbReference type="Gene3D" id="3.30.2090.10">
    <property type="entry name" value="Multidrug efflux transporter AcrB TolC docking domain, DN and DC subdomains"/>
    <property type="match status" value="2"/>
</dbReference>
<dbReference type="InterPro" id="IPR027463">
    <property type="entry name" value="AcrB_DN_DC_subdom"/>
</dbReference>
<dbReference type="Gene3D" id="3.30.70.1430">
    <property type="entry name" value="Multidrug efflux transporter AcrB pore domain"/>
    <property type="match status" value="2"/>
</dbReference>
<feature type="transmembrane region" description="Helical" evidence="1">
    <location>
        <begin position="383"/>
        <end position="407"/>
    </location>
</feature>
<dbReference type="GO" id="GO:0005886">
    <property type="term" value="C:plasma membrane"/>
    <property type="evidence" value="ECO:0007669"/>
    <property type="project" value="TreeGrafter"/>
</dbReference>
<feature type="transmembrane region" description="Helical" evidence="1">
    <location>
        <begin position="12"/>
        <end position="33"/>
    </location>
</feature>
<dbReference type="AlphaFoldDB" id="A0A6N9TUA7"/>
<proteinExistence type="predicted"/>
<dbReference type="PANTHER" id="PTHR32063:SF33">
    <property type="entry name" value="RND SUPERFAMILY EFFLUX PUMP PERMEASE COMPONENT"/>
    <property type="match status" value="1"/>
</dbReference>
<dbReference type="Gene3D" id="1.20.1640.10">
    <property type="entry name" value="Multidrug efflux transporter AcrB transmembrane domain"/>
    <property type="match status" value="2"/>
</dbReference>
<feature type="transmembrane region" description="Helical" evidence="1">
    <location>
        <begin position="883"/>
        <end position="900"/>
    </location>
</feature>
<feature type="transmembrane region" description="Helical" evidence="1">
    <location>
        <begin position="356"/>
        <end position="376"/>
    </location>
</feature>
<feature type="transmembrane region" description="Helical" evidence="1">
    <location>
        <begin position="427"/>
        <end position="448"/>
    </location>
</feature>
<dbReference type="InterPro" id="IPR001036">
    <property type="entry name" value="Acrflvin-R"/>
</dbReference>
<feature type="transmembrane region" description="Helical" evidence="1">
    <location>
        <begin position="529"/>
        <end position="548"/>
    </location>
</feature>
<organism evidence="2 3">
    <name type="scientific">Dissulfurirhabdus thermomarina</name>
    <dbReference type="NCBI Taxonomy" id="1765737"/>
    <lineage>
        <taxon>Bacteria</taxon>
        <taxon>Deltaproteobacteria</taxon>
        <taxon>Dissulfurirhabdaceae</taxon>
        <taxon>Dissulfurirhabdus</taxon>
    </lineage>
</organism>
<dbReference type="PANTHER" id="PTHR32063">
    <property type="match status" value="1"/>
</dbReference>
<keyword evidence="3" id="KW-1185">Reference proteome</keyword>
<dbReference type="SUPFAM" id="SSF82693">
    <property type="entry name" value="Multidrug efflux transporter AcrB pore domain, PN1, PN2, PC1 and PC2 subdomains"/>
    <property type="match status" value="2"/>
</dbReference>
<dbReference type="Pfam" id="PF00873">
    <property type="entry name" value="ACR_tran"/>
    <property type="match status" value="1"/>
</dbReference>
<feature type="transmembrane region" description="Helical" evidence="1">
    <location>
        <begin position="1009"/>
        <end position="1034"/>
    </location>
</feature>
<dbReference type="PRINTS" id="PR00702">
    <property type="entry name" value="ACRIFLAVINRP"/>
</dbReference>
<dbReference type="Gene3D" id="3.30.70.1440">
    <property type="entry name" value="Multidrug efflux transporter AcrB pore domain"/>
    <property type="match status" value="1"/>
</dbReference>
<accession>A0A6N9TUA7</accession>
<feature type="transmembrane region" description="Helical" evidence="1">
    <location>
        <begin position="330"/>
        <end position="350"/>
    </location>
</feature>
<comment type="caution">
    <text evidence="2">The sequence shown here is derived from an EMBL/GenBank/DDBJ whole genome shotgun (WGS) entry which is preliminary data.</text>
</comment>
<protein>
    <submittedName>
        <fullName evidence="2">Efflux RND transporter permease subunit</fullName>
    </submittedName>
</protein>
<feature type="transmembrane region" description="Helical" evidence="1">
    <location>
        <begin position="981"/>
        <end position="997"/>
    </location>
</feature>
<evidence type="ECO:0000256" key="1">
    <source>
        <dbReference type="SAM" id="Phobius"/>
    </source>
</evidence>
<dbReference type="SUPFAM" id="SSF82866">
    <property type="entry name" value="Multidrug efflux transporter AcrB transmembrane domain"/>
    <property type="match status" value="2"/>
</dbReference>
<dbReference type="RefSeq" id="WP_163299150.1">
    <property type="nucleotide sequence ID" value="NZ_JAAGRR010000111.1"/>
</dbReference>
<dbReference type="SUPFAM" id="SSF82714">
    <property type="entry name" value="Multidrug efflux transporter AcrB TolC docking domain, DN and DC subdomains"/>
    <property type="match status" value="2"/>
</dbReference>
<keyword evidence="1" id="KW-0812">Transmembrane</keyword>
<keyword evidence="1" id="KW-0472">Membrane</keyword>
<sequence length="1053" mass="115180">MKGPMAWMARNPVAANLLMMVFVVGGVVMGTAIKQEIFPEVLLDRIRISVAYPGATPADVEEGVILPIEENIRAVDGIKEVQAVAAEGLGTVVAEIHAGEDADRILQDIKSEVDRITTFPRDAEEPVIAKVVNRRQVLSVVVYGDVPERTLREQAERIRDDLLALPEISQVDLGGVRPYEIAVEIPEENLRRYNLTLEQVAQRIRRASLDVPGGVVKAEGGEILLRTKERRDFAPGYADIVVVEAADGTRVRLGEIARVRDTFEETDTSARFDGMPAAMVDVFRIGDQKPIDISRAVRRYVARKAPELPPSLHLATWNDRSEILRDRERLLLKNAAMGFVLVFVTLGLFLQIRLAFWVMLGIPISFLGALFFMPALDVSINMISLFAFIMALGIVVDDAIVVGENVFEHRQRGKDYLRAAVDGVREVGVPVIFSVLTTVAAFVPLAAVSGMMGKFIRVIPLVVISILSVSLVESLFVLPAHLGHGRPRPPRPGGFAARWVDRPRRWVAARLDGFIRGPYARLLALSLKWRYVSVAVAVAVLLVTFGLVKGGILKFRFMPEVDGDVIRVHLEMPRGTPVDETARAVAEIVRKGRRVAARFDKDAEGGRILRHVYTVVGGTMAAGGPGATGATSSGGHLADIAMLLVKSEYRDVAAADVNDAWRRAVGEVPGAEVLTFTSNVMRLGANIDVRLAHEDFAVLKAAARRVKAALAGFRGVGDIADDNPPGKREFRFRLTPAALTLGVTEEDLGRQIRSFYYGAEALRLQRGRNEVKVMVRYPAGERHRLASLDRVRIRTPGGGELPLRQAATVTETRGYSEIHRVDQKRVVDVTASVDSRSAEVDQIKAALAGGVLRSLAADYPGLSYSFEGEEKERRESMASMMRGFALALFAIYALLAIPFRSYVQPLIIMAAIPFGVVGAAVGHLVMGYNLSILSLFGIVALSGVVVNDSLLLIDQVNRNRAEGMVLLAAVKEAGRRRFRPILLTSLTTFFGLTPMILETSVQARFLIPMAISLGFGILFATGITLLLIPSLYLVAEDLRRLAGRVLRRERATA</sequence>
<dbReference type="EMBL" id="JAAGRR010000111">
    <property type="protein sequence ID" value="NDY43027.1"/>
    <property type="molecule type" value="Genomic_DNA"/>
</dbReference>
<gene>
    <name evidence="2" type="ORF">G3N55_09255</name>
</gene>
<reference evidence="2 3" key="1">
    <citation type="submission" date="2020-02" db="EMBL/GenBank/DDBJ databases">
        <title>Comparative genomics of sulfur disproportionating microorganisms.</title>
        <authorList>
            <person name="Ward L.M."/>
            <person name="Bertran E."/>
            <person name="Johnston D.T."/>
        </authorList>
    </citation>
    <scope>NUCLEOTIDE SEQUENCE [LARGE SCALE GENOMIC DNA]</scope>
    <source>
        <strain evidence="2 3">DSM 100025</strain>
    </source>
</reference>
<dbReference type="Gene3D" id="3.30.70.1320">
    <property type="entry name" value="Multidrug efflux transporter AcrB pore domain like"/>
    <property type="match status" value="1"/>
</dbReference>
<feature type="transmembrane region" description="Helical" evidence="1">
    <location>
        <begin position="455"/>
        <end position="478"/>
    </location>
</feature>